<feature type="domain" description="Polymerase/histidinol phosphatase N-terminal" evidence="1">
    <location>
        <begin position="16"/>
        <end position="81"/>
    </location>
</feature>
<dbReference type="InterPro" id="IPR052018">
    <property type="entry name" value="PHP_domain"/>
</dbReference>
<gene>
    <name evidence="2" type="ORF">ENX16_05560</name>
</gene>
<evidence type="ECO:0000259" key="1">
    <source>
        <dbReference type="SMART" id="SM00481"/>
    </source>
</evidence>
<dbReference type="InterPro" id="IPR004013">
    <property type="entry name" value="PHP_dom"/>
</dbReference>
<dbReference type="InterPro" id="IPR003141">
    <property type="entry name" value="Pol/His_phosphatase_N"/>
</dbReference>
<dbReference type="PANTHER" id="PTHR42924:SF3">
    <property type="entry name" value="POLYMERASE_HISTIDINOL PHOSPHATASE N-TERMINAL DOMAIN-CONTAINING PROTEIN"/>
    <property type="match status" value="1"/>
</dbReference>
<name>A0A7V3PUF2_UNCW3</name>
<organism evidence="2">
    <name type="scientific">candidate division WOR-3 bacterium</name>
    <dbReference type="NCBI Taxonomy" id="2052148"/>
    <lineage>
        <taxon>Bacteria</taxon>
        <taxon>Bacteria division WOR-3</taxon>
    </lineage>
</organism>
<dbReference type="SMART" id="SM00481">
    <property type="entry name" value="POLIIIAc"/>
    <property type="match status" value="1"/>
</dbReference>
<dbReference type="Gene3D" id="3.20.20.140">
    <property type="entry name" value="Metal-dependent hydrolases"/>
    <property type="match status" value="1"/>
</dbReference>
<dbReference type="GO" id="GO:0004534">
    <property type="term" value="F:5'-3' RNA exonuclease activity"/>
    <property type="evidence" value="ECO:0007669"/>
    <property type="project" value="TreeGrafter"/>
</dbReference>
<accession>A0A7V3PUF2</accession>
<dbReference type="AlphaFoldDB" id="A0A7V3PUF2"/>
<comment type="caution">
    <text evidence="2">The sequence shown here is derived from an EMBL/GenBank/DDBJ whole genome shotgun (WGS) entry which is preliminary data.</text>
</comment>
<protein>
    <submittedName>
        <fullName evidence="2">PHP domain-containing protein</fullName>
    </submittedName>
</protein>
<dbReference type="SUPFAM" id="SSF89550">
    <property type="entry name" value="PHP domain-like"/>
    <property type="match status" value="1"/>
</dbReference>
<dbReference type="GO" id="GO:0035312">
    <property type="term" value="F:5'-3' DNA exonuclease activity"/>
    <property type="evidence" value="ECO:0007669"/>
    <property type="project" value="TreeGrafter"/>
</dbReference>
<dbReference type="Pfam" id="PF02811">
    <property type="entry name" value="PHP"/>
    <property type="match status" value="1"/>
</dbReference>
<dbReference type="PANTHER" id="PTHR42924">
    <property type="entry name" value="EXONUCLEASE"/>
    <property type="match status" value="1"/>
</dbReference>
<dbReference type="InterPro" id="IPR016195">
    <property type="entry name" value="Pol/histidinol_Pase-like"/>
</dbReference>
<dbReference type="Gene3D" id="1.10.150.650">
    <property type="match status" value="1"/>
</dbReference>
<proteinExistence type="predicted"/>
<dbReference type="CDD" id="cd07438">
    <property type="entry name" value="PHP_HisPPase_AMP"/>
    <property type="match status" value="1"/>
</dbReference>
<dbReference type="EMBL" id="DTMZ01000132">
    <property type="protein sequence ID" value="HGD13528.1"/>
    <property type="molecule type" value="Genomic_DNA"/>
</dbReference>
<reference evidence="2" key="1">
    <citation type="journal article" date="2020" name="mSystems">
        <title>Genome- and Community-Level Interaction Insights into Carbon Utilization and Element Cycling Functions of Hydrothermarchaeota in Hydrothermal Sediment.</title>
        <authorList>
            <person name="Zhou Z."/>
            <person name="Liu Y."/>
            <person name="Xu W."/>
            <person name="Pan J."/>
            <person name="Luo Z.H."/>
            <person name="Li M."/>
        </authorList>
    </citation>
    <scope>NUCLEOTIDE SEQUENCE [LARGE SCALE GENOMIC DNA]</scope>
    <source>
        <strain evidence="2">SpSt-914</strain>
    </source>
</reference>
<sequence>MISGVHLNNKQARAVVDLHLHTVFSDGLFTPEEVVVRAQQLGFSAIAITDHDSVEGVERAKQQARRTGMEIVPGAEFSCNVNGTDVHIIGYYFDYQNPEMQRFFAEVRDFRLSRAAKMVAKLNELGAGRWWVSLERVKEIAGAGAVGRPHVAQALVEAGGVVSISEAFEKYIGYDGPAYFPKLRLSPGEVIELIHKNGGVAVVAHPATYGNDGLVYLVIAAGVDGIEVWHPEHNQRAVDHYLEMAQKNGLIITGGSDCHGGRKFGRIYLGDVRLPYQYLMALKRRAKRC</sequence>
<evidence type="ECO:0000313" key="2">
    <source>
        <dbReference type="EMBL" id="HGD13528.1"/>
    </source>
</evidence>